<reference evidence="1" key="1">
    <citation type="submission" date="2005-10" db="EMBL/GenBank/DDBJ databases">
        <authorList>
            <person name="Loftus B.J."/>
            <person name="Nene V.M."/>
            <person name="Hannick L.I."/>
            <person name="Bidwell S."/>
            <person name="Haas B."/>
            <person name="Amedeo P."/>
            <person name="Orvis J."/>
            <person name="Wortman J.R."/>
            <person name="White O.R."/>
            <person name="Salzberg S."/>
            <person name="Shumway M."/>
            <person name="Koo H."/>
            <person name="Zhao Y."/>
            <person name="Holmes M."/>
            <person name="Miller J."/>
            <person name="Schatz M."/>
            <person name="Pop M."/>
            <person name="Pai G."/>
            <person name="Utterback T."/>
            <person name="Rogers Y.-H."/>
            <person name="Kravitz S."/>
            <person name="Fraser C.M."/>
        </authorList>
    </citation>
    <scope>NUCLEOTIDE SEQUENCE</scope>
    <source>
        <strain evidence="1">Liverpool</strain>
    </source>
</reference>
<gene>
    <name evidence="1" type="ORF">AaeL_AAEL007775</name>
</gene>
<name>Q170W4_AEDAE</name>
<reference evidence="1" key="2">
    <citation type="journal article" date="2007" name="Science">
        <title>Genome sequence of Aedes aegypti, a major arbovirus vector.</title>
        <authorList>
            <person name="Nene V."/>
            <person name="Wortman J.R."/>
            <person name="Lawson D."/>
            <person name="Haas B."/>
            <person name="Kodira C."/>
            <person name="Tu Z.J."/>
            <person name="Loftus B."/>
            <person name="Xi Z."/>
            <person name="Megy K."/>
            <person name="Grabherr M."/>
            <person name="Ren Q."/>
            <person name="Zdobnov E.M."/>
            <person name="Lobo N.F."/>
            <person name="Campbell K.S."/>
            <person name="Brown S.E."/>
            <person name="Bonaldo M.F."/>
            <person name="Zhu J."/>
            <person name="Sinkins S.P."/>
            <person name="Hogenkamp D.G."/>
            <person name="Amedeo P."/>
            <person name="Arensburger P."/>
            <person name="Atkinson P.W."/>
            <person name="Bidwell S."/>
            <person name="Biedler J."/>
            <person name="Birney E."/>
            <person name="Bruggner R.V."/>
            <person name="Costas J."/>
            <person name="Coy M.R."/>
            <person name="Crabtree J."/>
            <person name="Crawford M."/>
            <person name="Debruyn B."/>
            <person name="Decaprio D."/>
            <person name="Eiglmeier K."/>
            <person name="Eisenstadt E."/>
            <person name="El-Dorry H."/>
            <person name="Gelbart W.M."/>
            <person name="Gomes S.L."/>
            <person name="Hammond M."/>
            <person name="Hannick L.I."/>
            <person name="Hogan J.R."/>
            <person name="Holmes M.H."/>
            <person name="Jaffe D."/>
            <person name="Johnston J.S."/>
            <person name="Kennedy R.C."/>
            <person name="Koo H."/>
            <person name="Kravitz S."/>
            <person name="Kriventseva E.V."/>
            <person name="Kulp D."/>
            <person name="Labutti K."/>
            <person name="Lee E."/>
            <person name="Li S."/>
            <person name="Lovin D.D."/>
            <person name="Mao C."/>
            <person name="Mauceli E."/>
            <person name="Menck C.F."/>
            <person name="Miller J.R."/>
            <person name="Montgomery P."/>
            <person name="Mori A."/>
            <person name="Nascimento A.L."/>
            <person name="Naveira H.F."/>
            <person name="Nusbaum C."/>
            <person name="O'leary S."/>
            <person name="Orvis J."/>
            <person name="Pertea M."/>
            <person name="Quesneville H."/>
            <person name="Reidenbach K.R."/>
            <person name="Rogers Y.H."/>
            <person name="Roth C.W."/>
            <person name="Schneider J.R."/>
            <person name="Schatz M."/>
            <person name="Shumway M."/>
            <person name="Stanke M."/>
            <person name="Stinson E.O."/>
            <person name="Tubio J.M."/>
            <person name="Vanzee J.P."/>
            <person name="Verjovski-Almeida S."/>
            <person name="Werner D."/>
            <person name="White O."/>
            <person name="Wyder S."/>
            <person name="Zeng Q."/>
            <person name="Zhao Q."/>
            <person name="Zhao Y."/>
            <person name="Hill C.A."/>
            <person name="Raikhel A.S."/>
            <person name="Soares M.B."/>
            <person name="Knudson D.L."/>
            <person name="Lee N.H."/>
            <person name="Galagan J."/>
            <person name="Salzberg S.L."/>
            <person name="Paulsen I.T."/>
            <person name="Dimopoulos G."/>
            <person name="Collins F.H."/>
            <person name="Birren B."/>
            <person name="Fraser-Liggett C.M."/>
            <person name="Severson D.W."/>
        </authorList>
    </citation>
    <scope>NUCLEOTIDE SEQUENCE [LARGE SCALE GENOMIC DNA]</scope>
    <source>
        <strain evidence="1">Liverpool</strain>
    </source>
</reference>
<proteinExistence type="predicted"/>
<reference evidence="1" key="3">
    <citation type="submission" date="2012-09" db="EMBL/GenBank/DDBJ databases">
        <authorList>
            <consortium name="VectorBase"/>
        </authorList>
    </citation>
    <scope>NUCLEOTIDE SEQUENCE</scope>
    <source>
        <strain evidence="1">Liverpool</strain>
    </source>
</reference>
<dbReference type="EMBL" id="CH477465">
    <property type="protein sequence ID" value="EAT40492.1"/>
    <property type="molecule type" value="Genomic_DNA"/>
</dbReference>
<dbReference type="PaxDb" id="7159-AAEL007775-PA"/>
<organism evidence="1 2">
    <name type="scientific">Aedes aegypti</name>
    <name type="common">Yellowfever mosquito</name>
    <name type="synonym">Culex aegypti</name>
    <dbReference type="NCBI Taxonomy" id="7159"/>
    <lineage>
        <taxon>Eukaryota</taxon>
        <taxon>Metazoa</taxon>
        <taxon>Ecdysozoa</taxon>
        <taxon>Arthropoda</taxon>
        <taxon>Hexapoda</taxon>
        <taxon>Insecta</taxon>
        <taxon>Pterygota</taxon>
        <taxon>Neoptera</taxon>
        <taxon>Endopterygota</taxon>
        <taxon>Diptera</taxon>
        <taxon>Nematocera</taxon>
        <taxon>Culicoidea</taxon>
        <taxon>Culicidae</taxon>
        <taxon>Culicinae</taxon>
        <taxon>Aedini</taxon>
        <taxon>Aedes</taxon>
        <taxon>Stegomyia</taxon>
    </lineage>
</organism>
<protein>
    <submittedName>
        <fullName evidence="1">AAEL007775-PA</fullName>
    </submittedName>
</protein>
<accession>Q170W4</accession>
<sequence length="50" mass="5774">MDSTPFSSNVMEVDFAYSVSCTLLRIPIGLLEINPFSSRQYIQIFTYKHL</sequence>
<dbReference type="AlphaFoldDB" id="Q170W4"/>
<evidence type="ECO:0000313" key="2">
    <source>
        <dbReference type="Proteomes" id="UP000682892"/>
    </source>
</evidence>
<dbReference type="Proteomes" id="UP000682892">
    <property type="component" value="Unassembled WGS sequence"/>
</dbReference>
<evidence type="ECO:0000313" key="1">
    <source>
        <dbReference type="EMBL" id="EAT40492.1"/>
    </source>
</evidence>
<dbReference type="HOGENOM" id="CLU_3126168_0_0_1"/>